<feature type="compositionally biased region" description="Basic and acidic residues" evidence="8">
    <location>
        <begin position="515"/>
        <end position="530"/>
    </location>
</feature>
<feature type="compositionally biased region" description="Acidic residues" evidence="8">
    <location>
        <begin position="1173"/>
        <end position="1196"/>
    </location>
</feature>
<evidence type="ECO:0000313" key="11">
    <source>
        <dbReference type="EMBL" id="KAK3915613.1"/>
    </source>
</evidence>
<dbReference type="Proteomes" id="UP001219518">
    <property type="component" value="Unassembled WGS sequence"/>
</dbReference>
<dbReference type="SMART" id="SM00220">
    <property type="entry name" value="S_TKc"/>
    <property type="match status" value="1"/>
</dbReference>
<protein>
    <submittedName>
        <fullName evidence="11">Uncharacterized protein</fullName>
    </submittedName>
</protein>
<evidence type="ECO:0000256" key="7">
    <source>
        <dbReference type="PROSITE-ProRule" id="PRU10141"/>
    </source>
</evidence>
<dbReference type="InterPro" id="IPR000961">
    <property type="entry name" value="AGC-kinase_C"/>
</dbReference>
<dbReference type="GO" id="GO:0004674">
    <property type="term" value="F:protein serine/threonine kinase activity"/>
    <property type="evidence" value="ECO:0007669"/>
    <property type="project" value="UniProtKB-KW"/>
</dbReference>
<evidence type="ECO:0000256" key="8">
    <source>
        <dbReference type="SAM" id="MobiDB-lite"/>
    </source>
</evidence>
<dbReference type="InterPro" id="IPR017441">
    <property type="entry name" value="Protein_kinase_ATP_BS"/>
</dbReference>
<feature type="compositionally biased region" description="Low complexity" evidence="8">
    <location>
        <begin position="1162"/>
        <end position="1172"/>
    </location>
</feature>
<dbReference type="InterPro" id="IPR017892">
    <property type="entry name" value="Pkinase_C"/>
</dbReference>
<evidence type="ECO:0000256" key="1">
    <source>
        <dbReference type="ARBA" id="ARBA00022527"/>
    </source>
</evidence>
<dbReference type="Pfam" id="PF00069">
    <property type="entry name" value="Pkinase"/>
    <property type="match status" value="1"/>
</dbReference>
<feature type="domain" description="Protein kinase" evidence="9">
    <location>
        <begin position="1293"/>
        <end position="1551"/>
    </location>
</feature>
<reference evidence="11" key="2">
    <citation type="journal article" date="2023" name="BMC Genomics">
        <title>Pest status, molecular evolution, and epigenetic factors derived from the genome assembly of Frankliniella fusca, a thysanopteran phytovirus vector.</title>
        <authorList>
            <person name="Catto M.A."/>
            <person name="Labadie P.E."/>
            <person name="Jacobson A.L."/>
            <person name="Kennedy G.G."/>
            <person name="Srinivasan R."/>
            <person name="Hunt B.G."/>
        </authorList>
    </citation>
    <scope>NUCLEOTIDE SEQUENCE</scope>
    <source>
        <strain evidence="11">PL_HMW_Pooled</strain>
    </source>
</reference>
<feature type="compositionally biased region" description="Polar residues" evidence="8">
    <location>
        <begin position="595"/>
        <end position="619"/>
    </location>
</feature>
<keyword evidence="4 7" id="KW-0547">Nucleotide-binding</keyword>
<dbReference type="PROSITE" id="PS00107">
    <property type="entry name" value="PROTEIN_KINASE_ATP"/>
    <property type="match status" value="1"/>
</dbReference>
<accession>A0AAE1H6P2</accession>
<feature type="domain" description="AGC-kinase C-terminal" evidence="10">
    <location>
        <begin position="1552"/>
        <end position="1620"/>
    </location>
</feature>
<keyword evidence="5" id="KW-0418">Kinase</keyword>
<dbReference type="Pfam" id="PF00433">
    <property type="entry name" value="Pkinase_C"/>
    <property type="match status" value="1"/>
</dbReference>
<feature type="compositionally biased region" description="Low complexity" evidence="8">
    <location>
        <begin position="1217"/>
        <end position="1231"/>
    </location>
</feature>
<evidence type="ECO:0000256" key="3">
    <source>
        <dbReference type="ARBA" id="ARBA00022679"/>
    </source>
</evidence>
<dbReference type="PROSITE" id="PS00108">
    <property type="entry name" value="PROTEIN_KINASE_ST"/>
    <property type="match status" value="1"/>
</dbReference>
<keyword evidence="1" id="KW-0723">Serine/threonine-protein kinase</keyword>
<feature type="compositionally biased region" description="Basic and acidic residues" evidence="8">
    <location>
        <begin position="1107"/>
        <end position="1122"/>
    </location>
</feature>
<feature type="region of interest" description="Disordered" evidence="8">
    <location>
        <begin position="430"/>
        <end position="465"/>
    </location>
</feature>
<name>A0AAE1H6P2_9NEOP</name>
<dbReference type="SMART" id="SM00133">
    <property type="entry name" value="S_TK_X"/>
    <property type="match status" value="1"/>
</dbReference>
<feature type="compositionally biased region" description="Low complexity" evidence="8">
    <location>
        <begin position="848"/>
        <end position="864"/>
    </location>
</feature>
<feature type="region of interest" description="Disordered" evidence="8">
    <location>
        <begin position="1000"/>
        <end position="1064"/>
    </location>
</feature>
<feature type="compositionally biased region" description="Polar residues" evidence="8">
    <location>
        <begin position="627"/>
        <end position="649"/>
    </location>
</feature>
<evidence type="ECO:0000313" key="12">
    <source>
        <dbReference type="Proteomes" id="UP001219518"/>
    </source>
</evidence>
<dbReference type="InterPro" id="IPR000719">
    <property type="entry name" value="Prot_kinase_dom"/>
</dbReference>
<evidence type="ECO:0000256" key="4">
    <source>
        <dbReference type="ARBA" id="ARBA00022741"/>
    </source>
</evidence>
<feature type="compositionally biased region" description="Basic residues" evidence="8">
    <location>
        <begin position="1030"/>
        <end position="1046"/>
    </location>
</feature>
<dbReference type="InterPro" id="IPR008271">
    <property type="entry name" value="Ser/Thr_kinase_AS"/>
</dbReference>
<dbReference type="InterPro" id="IPR011009">
    <property type="entry name" value="Kinase-like_dom_sf"/>
</dbReference>
<sequence>MPLYGDYYGPYGGAYAGGPYGSPYSSASGSSGAFSKMLSSVLNYGLDMGGRGGVISISNPSNYYVDTRSWVSPVSPRLGYSSGYRPARPKWMDVSDIDVSKPRGRRAIAAAANAALRTASPSPAMVVPAPAPSPPAPAAAAADGIDRVRAERAVERAVIERGGTGKCTIKRDRTVVRLRTKKETAEQAERRRNRLKTPGERLVEKFLIKDKSLEEDRQRREEEAERQRRRAARLNNDHAIVRRNTPRRKSSVQADAIAAVASALQAQHQQQTPASAAQQDDEVEQDAAAAGAQQDETAEEQELHVLDELILDEMTHEDPVRRGSTRISYKGFVPADAEVAAQHKQAGGGGGGRKSRRRSSDLIKLADAISEDPEVESAAAPPAAPLMQRRLSVKRRGSREITATLHIPAMPASLAKSGSASKMPGLAQISETSVDDSELQPTPPALKAKPGKPAAAASTKPAPALKLVDVEVEVTHSPKAPRRFVYDVVMEGDDPKRVPSKKVVPNKAVGLKMDEKKVLKSKVSHAEAGDTVKSPTTPPARPNTLDLSGSGLITKPKVPVVEALKSKNAPSADATDSPKSNQAVTKTAKAGEIQTPVTGAKLSSQTPSASKSVPQTPTKTVPPSPTQKPAVSQAQPKATASTSVPQTPKTAPPTPVTQKPALQTPSASKPPIQTPGTPAKATKGAVETPIAAKAVNTSVQIPTNKAKVETPMTPRVPLKIIPETAVEQPSTATGPAEAAGKTTVQSAPVVKPATHSEPPQTPTPLKAPAQTPTAKPPVQIPTSSKVPPQTPTATKEPVRTPSTPKGAPQTPTAPKAKAMQKPSASMDTPSSTKPSVPAASKSFDDGAAEPATTAKTPAQTPTAAKSEVPALTAAKTADESKANKEGAGAGSQDPATPSGVAASQTKKTEETPRKGRPPPLSRVPAVGSVDLTSPTAGSPKTPGPKAPWSPGAGKGDAAVSKVNKFIPKSPLDQKTPPLSPLAEVFAKRKASMGLVPELPASPLAARAKTVPENAGKTKAEVDAEAEAKRLKEKRRRRRRRKRRELKKKQEEEEKNRRAQRMIPGVALVQENGAISPANINRARLQQNCFVFRSQFRDKWLKRQEMIKKKEEERKKAEKEARKAARRREKRREQGLPSSSSSEGEDDDEDDDDILTSSDEDSTSSSSCSSSSGSEEETSSEEEDDDDGEEEETDESEVGSLKSATDKSGKGKARPRASTSSSDSGFDSCPASLPAPEPREPGSPTRTPAQNPALRLEDSASVASRSSSGPRQGGRITPPATTIPRFRKYAVEDFQFLKVLGKGSFGKVLLAQLINTECYYAVKCLKKDVVLEDDDVECTLIERKVLALGTKHPYLCHLFCTFQTESHLFFVMEYLNGGDLMFHIQQSGRFDERRACFYAAEVVSGLRFLHKKGIVYRDLKLDNILLDFDGHVRIADFGMCKLQIYLDRTADTFCGTPDYMAPEIIKGQKYNQCVDWWSFGVLLYEMLIGQSPFSGLDEEDLFWSICNEQAHYPRFLSVEARDILVLLLEKDQTKRLGTPECTAGDVCHQPFFRSIDWVSLERRQLEPPFKPRLQHPLDVQYFDRTFTNERAQLTPIDEAILHSMDQTQFQGFSYTNPNATD</sequence>
<evidence type="ECO:0000259" key="10">
    <source>
        <dbReference type="PROSITE" id="PS51285"/>
    </source>
</evidence>
<feature type="region of interest" description="Disordered" evidence="8">
    <location>
        <begin position="235"/>
        <end position="254"/>
    </location>
</feature>
<dbReference type="PANTHER" id="PTHR24351">
    <property type="entry name" value="RIBOSOMAL PROTEIN S6 KINASE"/>
    <property type="match status" value="1"/>
</dbReference>
<keyword evidence="12" id="KW-1185">Reference proteome</keyword>
<feature type="compositionally biased region" description="Low complexity" evidence="8">
    <location>
        <begin position="264"/>
        <end position="278"/>
    </location>
</feature>
<feature type="compositionally biased region" description="Low complexity" evidence="8">
    <location>
        <begin position="1258"/>
        <end position="1274"/>
    </location>
</feature>
<dbReference type="SUPFAM" id="SSF56112">
    <property type="entry name" value="Protein kinase-like (PK-like)"/>
    <property type="match status" value="1"/>
</dbReference>
<dbReference type="FunFam" id="3.30.200.20:FF:000020">
    <property type="entry name" value="Protein kinase C, alpha"/>
    <property type="match status" value="1"/>
</dbReference>
<dbReference type="Gene3D" id="1.10.510.10">
    <property type="entry name" value="Transferase(Phosphotransferase) domain 1"/>
    <property type="match status" value="1"/>
</dbReference>
<dbReference type="FunFam" id="1.10.510.10:FF:000150">
    <property type="entry name" value="Protein kinase C, theta"/>
    <property type="match status" value="1"/>
</dbReference>
<feature type="compositionally biased region" description="Acidic residues" evidence="8">
    <location>
        <begin position="1142"/>
        <end position="1161"/>
    </location>
</feature>
<evidence type="ECO:0000256" key="6">
    <source>
        <dbReference type="ARBA" id="ARBA00022840"/>
    </source>
</evidence>
<feature type="compositionally biased region" description="Low complexity" evidence="8">
    <location>
        <begin position="286"/>
        <end position="295"/>
    </location>
</feature>
<feature type="binding site" evidence="7">
    <location>
        <position position="1322"/>
    </location>
    <ligand>
        <name>ATP</name>
        <dbReference type="ChEBI" id="CHEBI:30616"/>
    </ligand>
</feature>
<proteinExistence type="predicted"/>
<keyword evidence="3" id="KW-0808">Transferase</keyword>
<comment type="caution">
    <text evidence="11">The sequence shown here is derived from an EMBL/GenBank/DDBJ whole genome shotgun (WGS) entry which is preliminary data.</text>
</comment>
<feature type="compositionally biased region" description="Polar residues" evidence="8">
    <location>
        <begin position="656"/>
        <end position="667"/>
    </location>
</feature>
<evidence type="ECO:0000256" key="2">
    <source>
        <dbReference type="ARBA" id="ARBA00022553"/>
    </source>
</evidence>
<feature type="compositionally biased region" description="Low complexity" evidence="8">
    <location>
        <begin position="803"/>
        <end position="817"/>
    </location>
</feature>
<evidence type="ECO:0000256" key="5">
    <source>
        <dbReference type="ARBA" id="ARBA00022777"/>
    </source>
</evidence>
<feature type="compositionally biased region" description="Polar residues" evidence="8">
    <location>
        <begin position="780"/>
        <end position="793"/>
    </location>
</feature>
<feature type="region of interest" description="Disordered" evidence="8">
    <location>
        <begin position="264"/>
        <end position="298"/>
    </location>
</feature>
<keyword evidence="6 7" id="KW-0067">ATP-binding</keyword>
<feature type="compositionally biased region" description="Basic and acidic residues" evidence="8">
    <location>
        <begin position="1015"/>
        <end position="1029"/>
    </location>
</feature>
<reference evidence="11" key="1">
    <citation type="submission" date="2021-07" db="EMBL/GenBank/DDBJ databases">
        <authorList>
            <person name="Catto M.A."/>
            <person name="Jacobson A."/>
            <person name="Kennedy G."/>
            <person name="Labadie P."/>
            <person name="Hunt B.G."/>
            <person name="Srinivasan R."/>
        </authorList>
    </citation>
    <scope>NUCLEOTIDE SEQUENCE</scope>
    <source>
        <strain evidence="11">PL_HMW_Pooled</strain>
        <tissue evidence="11">Head</tissue>
    </source>
</reference>
<feature type="compositionally biased region" description="Low complexity" evidence="8">
    <location>
        <begin position="763"/>
        <end position="773"/>
    </location>
</feature>
<dbReference type="PROSITE" id="PS51285">
    <property type="entry name" value="AGC_KINASE_CTER"/>
    <property type="match status" value="1"/>
</dbReference>
<feature type="compositionally biased region" description="Low complexity" evidence="8">
    <location>
        <begin position="445"/>
        <end position="465"/>
    </location>
</feature>
<feature type="compositionally biased region" description="Basic and acidic residues" evidence="8">
    <location>
        <begin position="1047"/>
        <end position="1056"/>
    </location>
</feature>
<dbReference type="PROSITE" id="PS50011">
    <property type="entry name" value="PROTEIN_KINASE_DOM"/>
    <property type="match status" value="1"/>
</dbReference>
<dbReference type="GO" id="GO:0005524">
    <property type="term" value="F:ATP binding"/>
    <property type="evidence" value="ECO:0007669"/>
    <property type="project" value="UniProtKB-UniRule"/>
</dbReference>
<keyword evidence="2" id="KW-0597">Phosphoprotein</keyword>
<feature type="compositionally biased region" description="Polar residues" evidence="8">
    <location>
        <begin position="822"/>
        <end position="834"/>
    </location>
</feature>
<evidence type="ECO:0000259" key="9">
    <source>
        <dbReference type="PROSITE" id="PS50011"/>
    </source>
</evidence>
<feature type="region of interest" description="Disordered" evidence="8">
    <location>
        <begin position="515"/>
        <end position="978"/>
    </location>
</feature>
<feature type="region of interest" description="Disordered" evidence="8">
    <location>
        <begin position="1107"/>
        <end position="1280"/>
    </location>
</feature>
<gene>
    <name evidence="11" type="ORF">KUF71_024756</name>
</gene>
<organism evidence="11 12">
    <name type="scientific">Frankliniella fusca</name>
    <dbReference type="NCBI Taxonomy" id="407009"/>
    <lineage>
        <taxon>Eukaryota</taxon>
        <taxon>Metazoa</taxon>
        <taxon>Ecdysozoa</taxon>
        <taxon>Arthropoda</taxon>
        <taxon>Hexapoda</taxon>
        <taxon>Insecta</taxon>
        <taxon>Pterygota</taxon>
        <taxon>Neoptera</taxon>
        <taxon>Paraneoptera</taxon>
        <taxon>Thysanoptera</taxon>
        <taxon>Terebrantia</taxon>
        <taxon>Thripoidea</taxon>
        <taxon>Thripidae</taxon>
        <taxon>Frankliniella</taxon>
    </lineage>
</organism>
<dbReference type="CDD" id="cd05592">
    <property type="entry name" value="STKc_nPKC_theta_like"/>
    <property type="match status" value="1"/>
</dbReference>
<dbReference type="Gene3D" id="3.30.200.20">
    <property type="entry name" value="Phosphorylase Kinase, domain 1"/>
    <property type="match status" value="1"/>
</dbReference>
<dbReference type="EMBL" id="JAHWGI010000441">
    <property type="protein sequence ID" value="KAK3915613.1"/>
    <property type="molecule type" value="Genomic_DNA"/>
</dbReference>